<reference evidence="2" key="1">
    <citation type="submission" date="2016-10" db="EMBL/GenBank/DDBJ databases">
        <authorList>
            <person name="Varghese N."/>
            <person name="Submissions S."/>
        </authorList>
    </citation>
    <scope>NUCLEOTIDE SEQUENCE [LARGE SCALE GENOMIC DNA]</scope>
    <source>
        <strain evidence="2">DSM 26879</strain>
    </source>
</reference>
<proteinExistence type="predicted"/>
<dbReference type="OrthoDB" id="7875899at2"/>
<protein>
    <submittedName>
        <fullName evidence="1">Uncharacterized protein</fullName>
    </submittedName>
</protein>
<dbReference type="EMBL" id="FOYP01000001">
    <property type="protein sequence ID" value="SFR39599.1"/>
    <property type="molecule type" value="Genomic_DNA"/>
</dbReference>
<dbReference type="AlphaFoldDB" id="A0A1I6GBP5"/>
<evidence type="ECO:0000313" key="2">
    <source>
        <dbReference type="Proteomes" id="UP000199478"/>
    </source>
</evidence>
<keyword evidence="2" id="KW-1185">Reference proteome</keyword>
<dbReference type="RefSeq" id="WP_090198078.1">
    <property type="nucleotide sequence ID" value="NZ_FOYP01000001.1"/>
</dbReference>
<dbReference type="STRING" id="390270.SAMN04488005_1387"/>
<evidence type="ECO:0000313" key="1">
    <source>
        <dbReference type="EMBL" id="SFR39599.1"/>
    </source>
</evidence>
<gene>
    <name evidence="1" type="ORF">SAMN04488005_1387</name>
</gene>
<name>A0A1I6GBP5_9RHOB</name>
<accession>A0A1I6GBP5</accession>
<dbReference type="Proteomes" id="UP000199478">
    <property type="component" value="Unassembled WGS sequence"/>
</dbReference>
<sequence length="245" mass="26606">MSFHIALSLRVTHEYWGDETPPLRILPSDMRAFTRAGLLAKPAPARLDVVAETALLTEPTQIACDVYTTSPDTYALTQGLRADTLPIYDLGSATEMHLADAVPLENVPRLPGDPLLRLLITLDETGTRNLRLHLQTVSALWAYHFTGDAAPEGLQITDPTGAASFDDLGTAPIAEGHSARILRSDAPIKLRYRSDARFTLEARQDPPFDPITLIPVLPAAGVNLRPTDDPAAAAPLQSDIFVSLW</sequence>
<organism evidence="1 2">
    <name type="scientific">Yoonia tamlensis</name>
    <dbReference type="NCBI Taxonomy" id="390270"/>
    <lineage>
        <taxon>Bacteria</taxon>
        <taxon>Pseudomonadati</taxon>
        <taxon>Pseudomonadota</taxon>
        <taxon>Alphaproteobacteria</taxon>
        <taxon>Rhodobacterales</taxon>
        <taxon>Paracoccaceae</taxon>
        <taxon>Yoonia</taxon>
    </lineage>
</organism>